<evidence type="ECO:0000313" key="3">
    <source>
        <dbReference type="Proteomes" id="UP001152755"/>
    </source>
</evidence>
<dbReference type="AlphaFoldDB" id="A0A9X4RD94"/>
<reference evidence="2" key="1">
    <citation type="submission" date="2022-08" db="EMBL/GenBank/DDBJ databases">
        <title>Genome analysis of Corynebacteriales strain.</title>
        <authorList>
            <person name="Lee S.D."/>
        </authorList>
    </citation>
    <scope>NUCLEOTIDE SEQUENCE</scope>
    <source>
        <strain evidence="2">D3-21</strain>
    </source>
</reference>
<keyword evidence="1" id="KW-0812">Transmembrane</keyword>
<comment type="caution">
    <text evidence="2">The sequence shown here is derived from an EMBL/GenBank/DDBJ whole genome shotgun (WGS) entry which is preliminary data.</text>
</comment>
<gene>
    <name evidence="2" type="ORF">NVS88_07825</name>
</gene>
<feature type="transmembrane region" description="Helical" evidence="1">
    <location>
        <begin position="14"/>
        <end position="38"/>
    </location>
</feature>
<accession>A0A9X4RD94</accession>
<dbReference type="Proteomes" id="UP001152755">
    <property type="component" value="Unassembled WGS sequence"/>
</dbReference>
<dbReference type="RefSeq" id="WP_277830867.1">
    <property type="nucleotide sequence ID" value="NZ_JAAIVF010000001.1"/>
</dbReference>
<dbReference type="EMBL" id="JANRHA010000004">
    <property type="protein sequence ID" value="MDG3014464.1"/>
    <property type="molecule type" value="Genomic_DNA"/>
</dbReference>
<organism evidence="2 3">
    <name type="scientific">Speluncibacter jeojiensis</name>
    <dbReference type="NCBI Taxonomy" id="2710754"/>
    <lineage>
        <taxon>Bacteria</taxon>
        <taxon>Bacillati</taxon>
        <taxon>Actinomycetota</taxon>
        <taxon>Actinomycetes</taxon>
        <taxon>Mycobacteriales</taxon>
        <taxon>Speluncibacteraceae</taxon>
        <taxon>Speluncibacter</taxon>
    </lineage>
</organism>
<proteinExistence type="predicted"/>
<feature type="transmembrane region" description="Helical" evidence="1">
    <location>
        <begin position="44"/>
        <end position="63"/>
    </location>
</feature>
<keyword evidence="3" id="KW-1185">Reference proteome</keyword>
<protein>
    <submittedName>
        <fullName evidence="2">Uncharacterized protein</fullName>
    </submittedName>
</protein>
<keyword evidence="1" id="KW-0472">Membrane</keyword>
<name>A0A9X4RD94_9ACTN</name>
<keyword evidence="1" id="KW-1133">Transmembrane helix</keyword>
<evidence type="ECO:0000313" key="2">
    <source>
        <dbReference type="EMBL" id="MDG3014464.1"/>
    </source>
</evidence>
<sequence length="67" mass="7359">MSARPGRRPGRREALEVLIGFLGFFAAAVFVTAVVEIVRDTPSVTASLVLLALLIVLALAWRVRRRL</sequence>
<evidence type="ECO:0000256" key="1">
    <source>
        <dbReference type="SAM" id="Phobius"/>
    </source>
</evidence>